<dbReference type="EC" id="3.1.26.3" evidence="8"/>
<feature type="active site" evidence="8">
    <location>
        <position position="124"/>
    </location>
</feature>
<dbReference type="CDD" id="cd00593">
    <property type="entry name" value="RIBOc"/>
    <property type="match status" value="1"/>
</dbReference>
<dbReference type="Pfam" id="PF14622">
    <property type="entry name" value="Ribonucleas_3_3"/>
    <property type="match status" value="1"/>
</dbReference>
<sequence>MNGREAAVAELERRIGHVFADRALLERALTHSSVGDGARKVSHNERLEFLGDRVLGLVAAERLVELDPGSPEGVLSQRLSALVNGKACARVARRIGLPDALRLSASATKVGGRDSDTVLGDACEALMAALYLEGGLELARAFFLDAWEAEFADPTPVRNKDPKTQLQEWAQARRLPIPKYDTVSRSGPDHAPIFTVEVTIEGFETESGQGRSRQEAEKAAALTMLNKREGQA</sequence>
<dbReference type="InterPro" id="IPR014720">
    <property type="entry name" value="dsRBD_dom"/>
</dbReference>
<dbReference type="Gene3D" id="1.10.1520.10">
    <property type="entry name" value="Ribonuclease III domain"/>
    <property type="match status" value="1"/>
</dbReference>
<dbReference type="NCBIfam" id="TIGR02191">
    <property type="entry name" value="RNaseIII"/>
    <property type="match status" value="1"/>
</dbReference>
<evidence type="ECO:0000256" key="3">
    <source>
        <dbReference type="ARBA" id="ARBA00022664"/>
    </source>
</evidence>
<dbReference type="PROSITE" id="PS50142">
    <property type="entry name" value="RNASE_3_2"/>
    <property type="match status" value="1"/>
</dbReference>
<dbReference type="HAMAP" id="MF_00104">
    <property type="entry name" value="RNase_III"/>
    <property type="match status" value="1"/>
</dbReference>
<evidence type="ECO:0000256" key="4">
    <source>
        <dbReference type="ARBA" id="ARBA00022722"/>
    </source>
</evidence>
<dbReference type="SUPFAM" id="SSF54768">
    <property type="entry name" value="dsRNA-binding domain-like"/>
    <property type="match status" value="1"/>
</dbReference>
<comment type="similarity">
    <text evidence="2">Belongs to the ribonuclease III family.</text>
</comment>
<comment type="function">
    <text evidence="8">Digests double-stranded RNA. Involved in the processing of primary rRNA transcript to yield the immediate precursors to the large and small rRNAs (23S and 16S). Processes some mRNAs, and tRNAs when they are encoded in the rRNA operon. Processes pre-crRNA and tracrRNA of type II CRISPR loci if present in the organism.</text>
</comment>
<dbReference type="SUPFAM" id="SSF69065">
    <property type="entry name" value="RNase III domain-like"/>
    <property type="match status" value="1"/>
</dbReference>
<evidence type="ECO:0000313" key="11">
    <source>
        <dbReference type="EMBL" id="MDQ0463257.1"/>
    </source>
</evidence>
<dbReference type="EMBL" id="JAUSVS010000001">
    <property type="protein sequence ID" value="MDQ0463257.1"/>
    <property type="molecule type" value="Genomic_DNA"/>
</dbReference>
<dbReference type="InterPro" id="IPR000999">
    <property type="entry name" value="RNase_III_dom"/>
</dbReference>
<feature type="binding site" evidence="8">
    <location>
        <position position="48"/>
    </location>
    <ligand>
        <name>Mg(2+)</name>
        <dbReference type="ChEBI" id="CHEBI:18420"/>
    </ligand>
</feature>
<proteinExistence type="inferred from homology"/>
<feature type="domain" description="DRBM" evidence="9">
    <location>
        <begin position="161"/>
        <end position="230"/>
    </location>
</feature>
<keyword evidence="8" id="KW-0479">Metal-binding</keyword>
<gene>
    <name evidence="8" type="primary">rnc</name>
    <name evidence="11" type="ORF">QO010_001005</name>
</gene>
<evidence type="ECO:0000313" key="12">
    <source>
        <dbReference type="Proteomes" id="UP001228905"/>
    </source>
</evidence>
<protein>
    <recommendedName>
        <fullName evidence="8">Ribonuclease 3</fullName>
        <ecNumber evidence="8">3.1.26.3</ecNumber>
    </recommendedName>
    <alternativeName>
        <fullName evidence="8">Ribonuclease III</fullName>
        <shortName evidence="8">RNase III</shortName>
    </alternativeName>
</protein>
<evidence type="ECO:0000256" key="6">
    <source>
        <dbReference type="ARBA" id="ARBA00022801"/>
    </source>
</evidence>
<evidence type="ECO:0000256" key="1">
    <source>
        <dbReference type="ARBA" id="ARBA00000109"/>
    </source>
</evidence>
<accession>A0ABU0IML7</accession>
<dbReference type="SMART" id="SM00358">
    <property type="entry name" value="DSRM"/>
    <property type="match status" value="1"/>
</dbReference>
<reference evidence="11 12" key="1">
    <citation type="submission" date="2023-07" db="EMBL/GenBank/DDBJ databases">
        <title>Genomic Encyclopedia of Type Strains, Phase IV (KMG-IV): sequencing the most valuable type-strain genomes for metagenomic binning, comparative biology and taxonomic classification.</title>
        <authorList>
            <person name="Goeker M."/>
        </authorList>
    </citation>
    <scope>NUCLEOTIDE SEQUENCE [LARGE SCALE GENOMIC DNA]</scope>
    <source>
        <strain evidence="11 12">DSM 18695</strain>
    </source>
</reference>
<keyword evidence="8" id="KW-0460">Magnesium</keyword>
<feature type="domain" description="RNase III" evidence="10">
    <location>
        <begin position="8"/>
        <end position="135"/>
    </location>
</feature>
<dbReference type="PROSITE" id="PS00517">
    <property type="entry name" value="RNASE_3_1"/>
    <property type="match status" value="1"/>
</dbReference>
<dbReference type="CDD" id="cd10845">
    <property type="entry name" value="DSRM_RNAse_III_family"/>
    <property type="match status" value="1"/>
</dbReference>
<dbReference type="Pfam" id="PF00035">
    <property type="entry name" value="dsrm"/>
    <property type="match status" value="1"/>
</dbReference>
<evidence type="ECO:0000256" key="8">
    <source>
        <dbReference type="HAMAP-Rule" id="MF_00104"/>
    </source>
</evidence>
<keyword evidence="3 8" id="KW-0507">mRNA processing</keyword>
<feature type="active site" evidence="8">
    <location>
        <position position="52"/>
    </location>
</feature>
<dbReference type="PANTHER" id="PTHR11207:SF0">
    <property type="entry name" value="RIBONUCLEASE 3"/>
    <property type="match status" value="1"/>
</dbReference>
<dbReference type="PROSITE" id="PS50137">
    <property type="entry name" value="DS_RBD"/>
    <property type="match status" value="1"/>
</dbReference>
<dbReference type="RefSeq" id="WP_307346811.1">
    <property type="nucleotide sequence ID" value="NZ_JAUSVS010000001.1"/>
</dbReference>
<dbReference type="Proteomes" id="UP001228905">
    <property type="component" value="Unassembled WGS sequence"/>
</dbReference>
<comment type="subunit">
    <text evidence="8">Homodimer.</text>
</comment>
<evidence type="ECO:0000259" key="9">
    <source>
        <dbReference type="PROSITE" id="PS50137"/>
    </source>
</evidence>
<keyword evidence="8" id="KW-0699">rRNA-binding</keyword>
<organism evidence="11 12">
    <name type="scientific">Caulobacter ginsengisoli</name>
    <dbReference type="NCBI Taxonomy" id="400775"/>
    <lineage>
        <taxon>Bacteria</taxon>
        <taxon>Pseudomonadati</taxon>
        <taxon>Pseudomonadota</taxon>
        <taxon>Alphaproteobacteria</taxon>
        <taxon>Caulobacterales</taxon>
        <taxon>Caulobacteraceae</taxon>
        <taxon>Caulobacter</taxon>
    </lineage>
</organism>
<keyword evidence="6 8" id="KW-0378">Hydrolase</keyword>
<dbReference type="InterPro" id="IPR011907">
    <property type="entry name" value="RNase_III"/>
</dbReference>
<dbReference type="SMART" id="SM00535">
    <property type="entry name" value="RIBOc"/>
    <property type="match status" value="1"/>
</dbReference>
<name>A0ABU0IML7_9CAUL</name>
<comment type="caution">
    <text evidence="11">The sequence shown here is derived from an EMBL/GenBank/DDBJ whole genome shotgun (WGS) entry which is preliminary data.</text>
</comment>
<dbReference type="InterPro" id="IPR036389">
    <property type="entry name" value="RNase_III_sf"/>
</dbReference>
<keyword evidence="8" id="KW-0819">tRNA processing</keyword>
<keyword evidence="7 8" id="KW-0694">RNA-binding</keyword>
<keyword evidence="8" id="KW-0963">Cytoplasm</keyword>
<dbReference type="Gene3D" id="3.30.160.20">
    <property type="match status" value="1"/>
</dbReference>
<keyword evidence="12" id="KW-1185">Reference proteome</keyword>
<feature type="binding site" evidence="8">
    <location>
        <position position="124"/>
    </location>
    <ligand>
        <name>Mg(2+)</name>
        <dbReference type="ChEBI" id="CHEBI:18420"/>
    </ligand>
</feature>
<evidence type="ECO:0000256" key="2">
    <source>
        <dbReference type="ARBA" id="ARBA00010183"/>
    </source>
</evidence>
<evidence type="ECO:0000259" key="10">
    <source>
        <dbReference type="PROSITE" id="PS50142"/>
    </source>
</evidence>
<comment type="catalytic activity">
    <reaction evidence="1 8">
        <text>Endonucleolytic cleavage to 5'-phosphomonoester.</text>
        <dbReference type="EC" id="3.1.26.3"/>
    </reaction>
</comment>
<comment type="cofactor">
    <cofactor evidence="8">
        <name>Mg(2+)</name>
        <dbReference type="ChEBI" id="CHEBI:18420"/>
    </cofactor>
</comment>
<keyword evidence="4 8" id="KW-0540">Nuclease</keyword>
<dbReference type="GO" id="GO:0004525">
    <property type="term" value="F:ribonuclease III activity"/>
    <property type="evidence" value="ECO:0007669"/>
    <property type="project" value="UniProtKB-EC"/>
</dbReference>
<comment type="subcellular location">
    <subcellularLocation>
        <location evidence="8">Cytoplasm</location>
    </subcellularLocation>
</comment>
<dbReference type="PANTHER" id="PTHR11207">
    <property type="entry name" value="RIBONUCLEASE III"/>
    <property type="match status" value="1"/>
</dbReference>
<evidence type="ECO:0000256" key="7">
    <source>
        <dbReference type="ARBA" id="ARBA00022884"/>
    </source>
</evidence>
<feature type="binding site" evidence="8">
    <location>
        <position position="121"/>
    </location>
    <ligand>
        <name>Mg(2+)</name>
        <dbReference type="ChEBI" id="CHEBI:18420"/>
    </ligand>
</feature>
<keyword evidence="5 8" id="KW-0255">Endonuclease</keyword>
<keyword evidence="8" id="KW-0698">rRNA processing</keyword>
<evidence type="ECO:0000256" key="5">
    <source>
        <dbReference type="ARBA" id="ARBA00022759"/>
    </source>
</evidence>